<name>A0ABS6AZN0_9NOCA</name>
<proteinExistence type="predicted"/>
<evidence type="ECO:0000313" key="1">
    <source>
        <dbReference type="EMBL" id="MBU3062459.1"/>
    </source>
</evidence>
<protein>
    <submittedName>
        <fullName evidence="1">Ester cyclase</fullName>
    </submittedName>
</protein>
<dbReference type="InterPro" id="IPR032710">
    <property type="entry name" value="NTF2-like_dom_sf"/>
</dbReference>
<reference evidence="1 2" key="1">
    <citation type="submission" date="2021-06" db="EMBL/GenBank/DDBJ databases">
        <title>Actinomycetes sequencing.</title>
        <authorList>
            <person name="Shan Q."/>
        </authorList>
    </citation>
    <scope>NUCLEOTIDE SEQUENCE [LARGE SCALE GENOMIC DNA]</scope>
    <source>
        <strain evidence="1 2">NEAU-G5</strain>
    </source>
</reference>
<dbReference type="Gene3D" id="3.10.450.50">
    <property type="match status" value="1"/>
</dbReference>
<accession>A0ABS6AZN0</accession>
<gene>
    <name evidence="1" type="ORF">KO481_13115</name>
</gene>
<dbReference type="RefSeq" id="WP_215917303.1">
    <property type="nucleotide sequence ID" value="NZ_JAHKNI010000003.1"/>
</dbReference>
<dbReference type="InterPro" id="IPR009959">
    <property type="entry name" value="Cyclase_SnoaL-like"/>
</dbReference>
<dbReference type="SUPFAM" id="SSF54427">
    <property type="entry name" value="NTF2-like"/>
    <property type="match status" value="1"/>
</dbReference>
<comment type="caution">
    <text evidence="1">The sequence shown here is derived from an EMBL/GenBank/DDBJ whole genome shotgun (WGS) entry which is preliminary data.</text>
</comment>
<dbReference type="Proteomes" id="UP000733379">
    <property type="component" value="Unassembled WGS sequence"/>
</dbReference>
<organism evidence="1 2">
    <name type="scientific">Nocardia albiluteola</name>
    <dbReference type="NCBI Taxonomy" id="2842303"/>
    <lineage>
        <taxon>Bacteria</taxon>
        <taxon>Bacillati</taxon>
        <taxon>Actinomycetota</taxon>
        <taxon>Actinomycetes</taxon>
        <taxon>Mycobacteriales</taxon>
        <taxon>Nocardiaceae</taxon>
        <taxon>Nocardia</taxon>
    </lineage>
</organism>
<dbReference type="PANTHER" id="PTHR38436">
    <property type="entry name" value="POLYKETIDE CYCLASE SNOAL-LIKE DOMAIN"/>
    <property type="match status" value="1"/>
</dbReference>
<sequence length="146" mass="16247">MVKSDESVMTVDQARQISAPLYSALNRPSEKDVSALLAAACNDDYRSYHTNQDFLTRDQLADVFKSMGEAVPDLAWEVVDIHVVDNMMIVRGEATGTPVAQFWGMEPTGKSFRTMAIDLFTVRDGKLATGYHVENWTTALEQLRAS</sequence>
<dbReference type="PANTHER" id="PTHR38436:SF1">
    <property type="entry name" value="ESTER CYCLASE"/>
    <property type="match status" value="1"/>
</dbReference>
<dbReference type="Pfam" id="PF07366">
    <property type="entry name" value="SnoaL"/>
    <property type="match status" value="1"/>
</dbReference>
<dbReference type="EMBL" id="JAHKNI010000003">
    <property type="protein sequence ID" value="MBU3062459.1"/>
    <property type="molecule type" value="Genomic_DNA"/>
</dbReference>
<evidence type="ECO:0000313" key="2">
    <source>
        <dbReference type="Proteomes" id="UP000733379"/>
    </source>
</evidence>
<keyword evidence="2" id="KW-1185">Reference proteome</keyword>